<dbReference type="AlphaFoldDB" id="A0A1F7XY27"/>
<evidence type="ECO:0000313" key="3">
    <source>
        <dbReference type="Proteomes" id="UP000178419"/>
    </source>
</evidence>
<accession>A0A1F7XY27</accession>
<gene>
    <name evidence="2" type="ORF">A2714_04315</name>
</gene>
<protein>
    <submittedName>
        <fullName evidence="2">Uncharacterized protein</fullName>
    </submittedName>
</protein>
<organism evidence="2 3">
    <name type="scientific">Candidatus Woesebacteria bacterium RIFCSPHIGHO2_01_FULL_38_9</name>
    <dbReference type="NCBI Taxonomy" id="1802492"/>
    <lineage>
        <taxon>Bacteria</taxon>
        <taxon>Candidatus Woeseibacteriota</taxon>
    </lineage>
</organism>
<proteinExistence type="predicted"/>
<dbReference type="Proteomes" id="UP000178419">
    <property type="component" value="Unassembled WGS sequence"/>
</dbReference>
<keyword evidence="1" id="KW-0812">Transmembrane</keyword>
<sequence>MSGWRGNYIKSFIALIGFALIFAGITSSKLLGEGFNIGSAFLVIGVILLIIVAYWWYKEFQKGA</sequence>
<evidence type="ECO:0000313" key="2">
    <source>
        <dbReference type="EMBL" id="OGM19931.1"/>
    </source>
</evidence>
<keyword evidence="1" id="KW-0472">Membrane</keyword>
<feature type="transmembrane region" description="Helical" evidence="1">
    <location>
        <begin position="37"/>
        <end position="57"/>
    </location>
</feature>
<reference evidence="2 3" key="1">
    <citation type="journal article" date="2016" name="Nat. Commun.">
        <title>Thousands of microbial genomes shed light on interconnected biogeochemical processes in an aquifer system.</title>
        <authorList>
            <person name="Anantharaman K."/>
            <person name="Brown C.T."/>
            <person name="Hug L.A."/>
            <person name="Sharon I."/>
            <person name="Castelle C.J."/>
            <person name="Probst A.J."/>
            <person name="Thomas B.C."/>
            <person name="Singh A."/>
            <person name="Wilkins M.J."/>
            <person name="Karaoz U."/>
            <person name="Brodie E.L."/>
            <person name="Williams K.H."/>
            <person name="Hubbard S.S."/>
            <person name="Banfield J.F."/>
        </authorList>
    </citation>
    <scope>NUCLEOTIDE SEQUENCE [LARGE SCALE GENOMIC DNA]</scope>
</reference>
<keyword evidence="1" id="KW-1133">Transmembrane helix</keyword>
<comment type="caution">
    <text evidence="2">The sequence shown here is derived from an EMBL/GenBank/DDBJ whole genome shotgun (WGS) entry which is preliminary data.</text>
</comment>
<evidence type="ECO:0000256" key="1">
    <source>
        <dbReference type="SAM" id="Phobius"/>
    </source>
</evidence>
<name>A0A1F7XY27_9BACT</name>
<feature type="transmembrane region" description="Helical" evidence="1">
    <location>
        <begin position="12"/>
        <end position="31"/>
    </location>
</feature>
<dbReference type="EMBL" id="MGGE01000058">
    <property type="protein sequence ID" value="OGM19931.1"/>
    <property type="molecule type" value="Genomic_DNA"/>
</dbReference>